<reference evidence="1 2" key="1">
    <citation type="submission" date="2009-02" db="EMBL/GenBank/DDBJ databases">
        <authorList>
            <person name="Fulton L."/>
            <person name="Clifton S."/>
            <person name="Fulton B."/>
            <person name="Xu J."/>
            <person name="Minx P."/>
            <person name="Pepin K.H."/>
            <person name="Johnson M."/>
            <person name="Bhonagiri V."/>
            <person name="Nash W.E."/>
            <person name="Mardis E.R."/>
            <person name="Wilson R.K."/>
        </authorList>
    </citation>
    <scope>NUCLEOTIDE SEQUENCE [LARGE SCALE GENOMIC DNA]</scope>
    <source>
        <strain evidence="1 2">ATCC 27758</strain>
    </source>
</reference>
<comment type="caution">
    <text evidence="1">The sequence shown here is derived from an EMBL/GenBank/DDBJ whole genome shotgun (WGS) entry which is preliminary data.</text>
</comment>
<name>C0BAG8_9FIRM</name>
<reference evidence="1 2" key="2">
    <citation type="submission" date="2009-03" db="EMBL/GenBank/DDBJ databases">
        <title>Draft genome sequence of Coprococcus comes (ATCC 27758).</title>
        <authorList>
            <person name="Sudarsanam P."/>
            <person name="Ley R."/>
            <person name="Guruge J."/>
            <person name="Turnbaugh P.J."/>
            <person name="Mahowald M."/>
            <person name="Liep D."/>
            <person name="Gordon J."/>
        </authorList>
    </citation>
    <scope>NUCLEOTIDE SEQUENCE [LARGE SCALE GENOMIC DNA]</scope>
    <source>
        <strain evidence="1 2">ATCC 27758</strain>
    </source>
</reference>
<sequence length="49" mass="5836">MVNRKQIYVEARNLLQIARFFNTEFLTKFIGKNGTIFYKIKVPIQGSLW</sequence>
<accession>C0BAG8</accession>
<organism evidence="1 2">
    <name type="scientific">Coprococcus comes ATCC 27758</name>
    <dbReference type="NCBI Taxonomy" id="470146"/>
    <lineage>
        <taxon>Bacteria</taxon>
        <taxon>Bacillati</taxon>
        <taxon>Bacillota</taxon>
        <taxon>Clostridia</taxon>
        <taxon>Lachnospirales</taxon>
        <taxon>Lachnospiraceae</taxon>
        <taxon>Coprococcus</taxon>
    </lineage>
</organism>
<protein>
    <submittedName>
        <fullName evidence="1">Uncharacterized protein</fullName>
    </submittedName>
</protein>
<dbReference type="HOGENOM" id="CLU_3134517_0_0_9"/>
<gene>
    <name evidence="1" type="ORF">COPCOM_02070</name>
</gene>
<dbReference type="Proteomes" id="UP000003793">
    <property type="component" value="Unassembled WGS sequence"/>
</dbReference>
<dbReference type="AlphaFoldDB" id="C0BAG8"/>
<dbReference type="EMBL" id="ABVR01000041">
    <property type="protein sequence ID" value="EEG89092.1"/>
    <property type="molecule type" value="Genomic_DNA"/>
</dbReference>
<evidence type="ECO:0000313" key="2">
    <source>
        <dbReference type="Proteomes" id="UP000003793"/>
    </source>
</evidence>
<evidence type="ECO:0000313" key="1">
    <source>
        <dbReference type="EMBL" id="EEG89092.1"/>
    </source>
</evidence>
<proteinExistence type="predicted"/>